<dbReference type="AlphaFoldDB" id="A0AAV4MUA0"/>
<accession>A0AAV4MUA0</accession>
<organism evidence="1 2">
    <name type="scientific">Caerostris extrusa</name>
    <name type="common">Bark spider</name>
    <name type="synonym">Caerostris bankana</name>
    <dbReference type="NCBI Taxonomy" id="172846"/>
    <lineage>
        <taxon>Eukaryota</taxon>
        <taxon>Metazoa</taxon>
        <taxon>Ecdysozoa</taxon>
        <taxon>Arthropoda</taxon>
        <taxon>Chelicerata</taxon>
        <taxon>Arachnida</taxon>
        <taxon>Araneae</taxon>
        <taxon>Araneomorphae</taxon>
        <taxon>Entelegynae</taxon>
        <taxon>Araneoidea</taxon>
        <taxon>Araneidae</taxon>
        <taxon>Caerostris</taxon>
    </lineage>
</organism>
<evidence type="ECO:0000313" key="1">
    <source>
        <dbReference type="EMBL" id="GIX76057.1"/>
    </source>
</evidence>
<protein>
    <submittedName>
        <fullName evidence="1">Uncharacterized protein</fullName>
    </submittedName>
</protein>
<feature type="non-terminal residue" evidence="1">
    <location>
        <position position="1"/>
    </location>
</feature>
<keyword evidence="2" id="KW-1185">Reference proteome</keyword>
<reference evidence="1 2" key="1">
    <citation type="submission" date="2021-06" db="EMBL/GenBank/DDBJ databases">
        <title>Caerostris extrusa draft genome.</title>
        <authorList>
            <person name="Kono N."/>
            <person name="Arakawa K."/>
        </authorList>
    </citation>
    <scope>NUCLEOTIDE SEQUENCE [LARGE SCALE GENOMIC DNA]</scope>
</reference>
<sequence>NSFIPGKKHLLNIPGSSCSIQRFTVLSGTACLVLFYKLAARNLEAECPGLISHAKGYSSQKFTLRDIVGTPIVQYSTLDNRCMMEKNC</sequence>
<proteinExistence type="predicted"/>
<dbReference type="Proteomes" id="UP001054945">
    <property type="component" value="Unassembled WGS sequence"/>
</dbReference>
<evidence type="ECO:0000313" key="2">
    <source>
        <dbReference type="Proteomes" id="UP001054945"/>
    </source>
</evidence>
<comment type="caution">
    <text evidence="1">The sequence shown here is derived from an EMBL/GenBank/DDBJ whole genome shotgun (WGS) entry which is preliminary data.</text>
</comment>
<name>A0AAV4MUA0_CAEEX</name>
<gene>
    <name evidence="1" type="ORF">CEXT_317011</name>
</gene>
<dbReference type="EMBL" id="BPLR01002645">
    <property type="protein sequence ID" value="GIX76057.1"/>
    <property type="molecule type" value="Genomic_DNA"/>
</dbReference>